<dbReference type="PROSITE" id="PS51273">
    <property type="entry name" value="GATASE_TYPE_1"/>
    <property type="match status" value="1"/>
</dbReference>
<dbReference type="EMBL" id="AP012029">
    <property type="protein sequence ID" value="BAJ62489.1"/>
    <property type="molecule type" value="Genomic_DNA"/>
</dbReference>
<dbReference type="InterPro" id="IPR044668">
    <property type="entry name" value="PuuD-like"/>
</dbReference>
<sequence>MEEEMTLPLIGITSIRKEGEPGQTHWYSTPFSYIHAVQRAGGMPVLIPPVYPAEKLPALLQRLDGVLLIGGGDIDPNLYGGEPHPRVYDIQAERDSLEITLVHLALETSTPLLGICRGAQVMNVALGGTLYSDIADQKPGALKHDYYPDFPRNTLAHAVEIEAQSRLAQMLGGTHFEVNSLHHQGISKVAPSLRVTAHAPDGLVEAVEVEGHPFAIGVQWHPEWLQEHAPQRALFSAFIRAASQRK</sequence>
<dbReference type="Gene3D" id="3.40.50.880">
    <property type="match status" value="1"/>
</dbReference>
<dbReference type="InterPro" id="IPR029062">
    <property type="entry name" value="Class_I_gatase-like"/>
</dbReference>
<dbReference type="PANTHER" id="PTHR43235:SF1">
    <property type="entry name" value="GLUTAMINE AMIDOTRANSFERASE PB2B2.05-RELATED"/>
    <property type="match status" value="1"/>
</dbReference>
<gene>
    <name evidence="1" type="ordered locus">ANT_04550</name>
</gene>
<dbReference type="HOGENOM" id="CLU_030756_2_0_0"/>
<dbReference type="CDD" id="cd01745">
    <property type="entry name" value="GATase1_2"/>
    <property type="match status" value="1"/>
</dbReference>
<dbReference type="SUPFAM" id="SSF52317">
    <property type="entry name" value="Class I glutamine amidotransferase-like"/>
    <property type="match status" value="1"/>
</dbReference>
<protein>
    <submittedName>
        <fullName evidence="1">Peptidase C26 family protein</fullName>
    </submittedName>
</protein>
<dbReference type="STRING" id="926569.ANT_04550"/>
<accession>E8N0U4</accession>
<dbReference type="KEGG" id="atm:ANT_04550"/>
<dbReference type="GO" id="GO:0006598">
    <property type="term" value="P:polyamine catabolic process"/>
    <property type="evidence" value="ECO:0007669"/>
    <property type="project" value="TreeGrafter"/>
</dbReference>
<reference evidence="1 2" key="1">
    <citation type="submission" date="2010-12" db="EMBL/GenBank/DDBJ databases">
        <title>Whole genome sequence of Anaerolinea thermophila UNI-1.</title>
        <authorList>
            <person name="Narita-Yamada S."/>
            <person name="Kishi E."/>
            <person name="Watanabe Y."/>
            <person name="Takasaki K."/>
            <person name="Ankai A."/>
            <person name="Oguchi A."/>
            <person name="Fukui S."/>
            <person name="Takahashi M."/>
            <person name="Yashiro I."/>
            <person name="Hosoyama A."/>
            <person name="Sekiguchi Y."/>
            <person name="Hanada S."/>
            <person name="Fujita N."/>
        </authorList>
    </citation>
    <scope>NUCLEOTIDE SEQUENCE [LARGE SCALE GENOMIC DNA]</scope>
    <source>
        <strain evidence="2">DSM 14523 / JCM 11388 / NBRC 100420 / UNI-1</strain>
    </source>
</reference>
<dbReference type="FunFam" id="3.40.50.880:FF:000030">
    <property type="entry name" value="Gamma-glutamyl-gamma-aminobutyrate hydrolase PuuD"/>
    <property type="match status" value="1"/>
</dbReference>
<evidence type="ECO:0000313" key="1">
    <source>
        <dbReference type="EMBL" id="BAJ62489.1"/>
    </source>
</evidence>
<dbReference type="eggNOG" id="COG2071">
    <property type="taxonomic scope" value="Bacteria"/>
</dbReference>
<proteinExistence type="predicted"/>
<dbReference type="Proteomes" id="UP000008922">
    <property type="component" value="Chromosome"/>
</dbReference>
<dbReference type="InParanoid" id="E8N0U4"/>
<name>E8N0U4_ANATU</name>
<keyword evidence="2" id="KW-1185">Reference proteome</keyword>
<dbReference type="OrthoDB" id="9813383at2"/>
<dbReference type="MEROPS" id="C26.961"/>
<dbReference type="PANTHER" id="PTHR43235">
    <property type="entry name" value="GLUTAMINE AMIDOTRANSFERASE PB2B2.05-RELATED"/>
    <property type="match status" value="1"/>
</dbReference>
<dbReference type="AlphaFoldDB" id="E8N0U4"/>
<dbReference type="GO" id="GO:0033969">
    <property type="term" value="F:gamma-glutamyl-gamma-aminobutyrate hydrolase activity"/>
    <property type="evidence" value="ECO:0007669"/>
    <property type="project" value="TreeGrafter"/>
</dbReference>
<dbReference type="GO" id="GO:0005829">
    <property type="term" value="C:cytosol"/>
    <property type="evidence" value="ECO:0007669"/>
    <property type="project" value="TreeGrafter"/>
</dbReference>
<evidence type="ECO:0000313" key="2">
    <source>
        <dbReference type="Proteomes" id="UP000008922"/>
    </source>
</evidence>
<dbReference type="InterPro" id="IPR011697">
    <property type="entry name" value="Peptidase_C26"/>
</dbReference>
<organism evidence="1 2">
    <name type="scientific">Anaerolinea thermophila (strain DSM 14523 / JCM 11388 / NBRC 100420 / UNI-1)</name>
    <dbReference type="NCBI Taxonomy" id="926569"/>
    <lineage>
        <taxon>Bacteria</taxon>
        <taxon>Bacillati</taxon>
        <taxon>Chloroflexota</taxon>
        <taxon>Anaerolineae</taxon>
        <taxon>Anaerolineales</taxon>
        <taxon>Anaerolineaceae</taxon>
        <taxon>Anaerolinea</taxon>
    </lineage>
</organism>
<dbReference type="Pfam" id="PF07722">
    <property type="entry name" value="Peptidase_C26"/>
    <property type="match status" value="1"/>
</dbReference>